<dbReference type="EMBL" id="LR743589">
    <property type="protein sequence ID" value="CAA2615614.1"/>
    <property type="molecule type" value="Genomic_DNA"/>
</dbReference>
<feature type="region of interest" description="Disordered" evidence="1">
    <location>
        <begin position="99"/>
        <end position="131"/>
    </location>
</feature>
<proteinExistence type="predicted"/>
<organism evidence="4">
    <name type="scientific">Spirodela intermedia</name>
    <name type="common">Intermediate duckweed</name>
    <dbReference type="NCBI Taxonomy" id="51605"/>
    <lineage>
        <taxon>Eukaryota</taxon>
        <taxon>Viridiplantae</taxon>
        <taxon>Streptophyta</taxon>
        <taxon>Embryophyta</taxon>
        <taxon>Tracheophyta</taxon>
        <taxon>Spermatophyta</taxon>
        <taxon>Magnoliopsida</taxon>
        <taxon>Liliopsida</taxon>
        <taxon>Araceae</taxon>
        <taxon>Lemnoideae</taxon>
        <taxon>Spirodela</taxon>
    </lineage>
</organism>
<name>A0A7I8IC19_SPIIN</name>
<protein>
    <submittedName>
        <fullName evidence="4">Uncharacterized protein</fullName>
    </submittedName>
</protein>
<gene>
    <name evidence="4" type="ORF">SI7747_02001867</name>
</gene>
<dbReference type="PROSITE" id="PS51258">
    <property type="entry name" value="MHD1"/>
    <property type="match status" value="1"/>
</dbReference>
<dbReference type="EMBL" id="CACRZD030000002">
    <property type="protein sequence ID" value="CAA6655327.1"/>
    <property type="molecule type" value="Genomic_DNA"/>
</dbReference>
<evidence type="ECO:0000256" key="1">
    <source>
        <dbReference type="SAM" id="MobiDB-lite"/>
    </source>
</evidence>
<feature type="region of interest" description="Disordered" evidence="1">
    <location>
        <begin position="60"/>
        <end position="83"/>
    </location>
</feature>
<reference evidence="4 5" key="1">
    <citation type="submission" date="2019-12" db="EMBL/GenBank/DDBJ databases">
        <authorList>
            <person name="Scholz U."/>
            <person name="Mascher M."/>
            <person name="Fiebig A."/>
        </authorList>
    </citation>
    <scope>NUCLEOTIDE SEQUENCE</scope>
</reference>
<dbReference type="Pfam" id="PF25761">
    <property type="entry name" value="TPR_PATROL1"/>
    <property type="match status" value="1"/>
</dbReference>
<dbReference type="PANTHER" id="PTHR31280:SF1">
    <property type="entry name" value="OS03G0138600 PROTEIN"/>
    <property type="match status" value="1"/>
</dbReference>
<dbReference type="Proteomes" id="UP001189122">
    <property type="component" value="Unassembled WGS sequence"/>
</dbReference>
<sequence>MGRHSSLASSSYISRSDADPEDGDMDLEWPFGRIDSIDGGDLRETAYELFFMSCRSSPGFGGAAMASRTTRRRSGGAGAGGKTWQQGLVATSRIKRALGLTARRSSPKRTLQQSSSSVGPSQTGAPGGAARVIKRPMTSAEIMRQQMRVTEQSDNRLRKTLLRTLVGQTGRRAETIILPLELLRQLKPSEFNDGQEYHLWQRRQLKLLEAGLLMHPRSPWSDEGHRHEQELRGHARAVQLRARLGVAKPRRRRAGGMPLGRRVPLNVHIYLSLLQSIFDTKEETVVLDEVDELLELMKKTWSTLGINRPIHNVCFAWVEQELLCAALSMLGEVASDAKRFDREAVYVSLLSATLASVQGWADKRLLDYRGYFEKGSWGLMENVILLALSVAKIIDEDISGAAAGAPPANGEHATPYDSSEYRVDYYIRSSLRNAFNKMLEDNGNWISLAGEVAEKTSQCLVVLAGETEELAVREKEHFSPVLKRWHPVPAAVAVVTLHNCYGVVLKQYMEEVSTLTLESIKVLQAAGKLEKALAQLAVEDSAECEDGGKGIVREMIPYEVDAIISCLARNWIEERLNCGKECLNRAKDTETWNPKTKGEAHAHSGVEMVKLARDMVDDFFDTPVGFRDDMVQYLADGLGSLLEDYTAFVVSCGTRQSYIPALPALTRCNQDSKFVKLWRKATPCNAGTDDANAKNGLADGDHPRPSTSRGTQRLYVRLNTLHYLLCQLHYLDKTLSHISAGVGGATPPAHLRLKTRRRRPSSSLFDGVRAAIQSAMQRVAEVAACRLIFLDSNSCFYEGLYVGDVANARIRPALRNLKQNLALISSAVTDRAQPLVLREVMKATFEAFLMVLLAGEMIADDFGRLKRVFAACGEGLVAEEVVQREAEVAEGVVALMGLPTDQLRDGGARKGLAAAADAPTTGKWNRSDANTILRVLCHRDDDASNRFLKRTFQMAKRK</sequence>
<feature type="region of interest" description="Disordered" evidence="1">
    <location>
        <begin position="689"/>
        <end position="711"/>
    </location>
</feature>
<evidence type="ECO:0000313" key="4">
    <source>
        <dbReference type="EMBL" id="CAA2615614.1"/>
    </source>
</evidence>
<dbReference type="InterPro" id="IPR008528">
    <property type="entry name" value="unc-13_homologue"/>
</dbReference>
<evidence type="ECO:0000259" key="3">
    <source>
        <dbReference type="PROSITE" id="PS51259"/>
    </source>
</evidence>
<feature type="region of interest" description="Disordered" evidence="1">
    <location>
        <begin position="1"/>
        <end position="27"/>
    </location>
</feature>
<dbReference type="InterPro" id="IPR014770">
    <property type="entry name" value="Munc13_1"/>
</dbReference>
<evidence type="ECO:0000259" key="2">
    <source>
        <dbReference type="PROSITE" id="PS51258"/>
    </source>
</evidence>
<evidence type="ECO:0000313" key="5">
    <source>
        <dbReference type="Proteomes" id="UP001189122"/>
    </source>
</evidence>
<feature type="domain" description="MHD1" evidence="2">
    <location>
        <begin position="520"/>
        <end position="662"/>
    </location>
</feature>
<dbReference type="PANTHER" id="PTHR31280">
    <property type="entry name" value="PROTEIN UNC-13 HOMOLOG"/>
    <property type="match status" value="1"/>
</dbReference>
<feature type="domain" description="MHD2" evidence="3">
    <location>
        <begin position="807"/>
        <end position="907"/>
    </location>
</feature>
<keyword evidence="5" id="KW-1185">Reference proteome</keyword>
<dbReference type="PROSITE" id="PS51259">
    <property type="entry name" value="MHD2"/>
    <property type="match status" value="1"/>
</dbReference>
<feature type="compositionally biased region" description="Polar residues" evidence="1">
    <location>
        <begin position="108"/>
        <end position="124"/>
    </location>
</feature>
<dbReference type="InterPro" id="IPR014772">
    <property type="entry name" value="Munc13_dom-2"/>
</dbReference>
<feature type="compositionally biased region" description="Low complexity" evidence="1">
    <location>
        <begin position="1"/>
        <end position="15"/>
    </location>
</feature>
<dbReference type="AlphaFoldDB" id="A0A7I8IC19"/>
<accession>A0A7I8IC19</accession>
<dbReference type="InterPro" id="IPR057984">
    <property type="entry name" value="PATROL1_C"/>
</dbReference>